<dbReference type="EMBL" id="DTLI01000115">
    <property type="protein sequence ID" value="HHS52092.1"/>
    <property type="molecule type" value="Genomic_DNA"/>
</dbReference>
<keyword evidence="9 12" id="KW-0067">ATP-binding</keyword>
<dbReference type="GO" id="GO:0005524">
    <property type="term" value="F:ATP binding"/>
    <property type="evidence" value="ECO:0007669"/>
    <property type="project" value="UniProtKB-KW"/>
</dbReference>
<feature type="binding site" evidence="12">
    <location>
        <begin position="209"/>
        <end position="210"/>
    </location>
    <ligand>
        <name>ATP</name>
        <dbReference type="ChEBI" id="CHEBI:30616"/>
    </ligand>
</feature>
<dbReference type="Gene3D" id="3.40.1160.10">
    <property type="entry name" value="Acetylglutamate kinase-like"/>
    <property type="match status" value="1"/>
</dbReference>
<keyword evidence="10" id="KW-0457">Lysine biosynthesis</keyword>
<accession>A0A7C6A905</accession>
<dbReference type="NCBIfam" id="TIGR00657">
    <property type="entry name" value="asp_kinases"/>
    <property type="match status" value="1"/>
</dbReference>
<dbReference type="InterPro" id="IPR045865">
    <property type="entry name" value="ACT-like_dom_sf"/>
</dbReference>
<dbReference type="NCBIfam" id="NF005155">
    <property type="entry name" value="PRK06635.1-4"/>
    <property type="match status" value="1"/>
</dbReference>
<gene>
    <name evidence="17" type="ORF">ENW73_04405</name>
</gene>
<feature type="binding site" evidence="12">
    <location>
        <begin position="7"/>
        <end position="10"/>
    </location>
    <ligand>
        <name>ATP</name>
        <dbReference type="ChEBI" id="CHEBI:30616"/>
    </ligand>
</feature>
<evidence type="ECO:0000256" key="9">
    <source>
        <dbReference type="ARBA" id="ARBA00022840"/>
    </source>
</evidence>
<dbReference type="Pfam" id="PF00696">
    <property type="entry name" value="AA_kinase"/>
    <property type="match status" value="1"/>
</dbReference>
<dbReference type="Gene3D" id="3.30.2130.10">
    <property type="entry name" value="VC0802-like"/>
    <property type="match status" value="1"/>
</dbReference>
<dbReference type="UniPathway" id="UPA00051">
    <property type="reaction ID" value="UER00462"/>
</dbReference>
<keyword evidence="5 14" id="KW-0028">Amino-acid biosynthesis</keyword>
<evidence type="ECO:0000256" key="13">
    <source>
        <dbReference type="RuleBase" id="RU003448"/>
    </source>
</evidence>
<comment type="pathway">
    <text evidence="2 14">Amino-acid biosynthesis; L-methionine biosynthesis via de novo pathway; L-homoserine from L-aspartate: step 1/3.</text>
</comment>
<evidence type="ECO:0000256" key="12">
    <source>
        <dbReference type="PIRSR" id="PIRSR000726-1"/>
    </source>
</evidence>
<comment type="pathway">
    <text evidence="1 14">Amino-acid biosynthesis; L-lysine biosynthesis via DAP pathway; (S)-tetrahydrodipicolinate from L-aspartate: step 1/4.</text>
</comment>
<proteinExistence type="inferred from homology"/>
<dbReference type="InterPro" id="IPR005260">
    <property type="entry name" value="Asp_kin_monofn"/>
</dbReference>
<keyword evidence="8 13" id="KW-0418">Kinase</keyword>
<feature type="domain" description="Aspartokinase ACT" evidence="16">
    <location>
        <begin position="364"/>
        <end position="422"/>
    </location>
</feature>
<dbReference type="Pfam" id="PF22468">
    <property type="entry name" value="ACT_9"/>
    <property type="match status" value="1"/>
</dbReference>
<feature type="binding site" evidence="12">
    <location>
        <position position="74"/>
    </location>
    <ligand>
        <name>substrate</name>
    </ligand>
</feature>
<evidence type="ECO:0000256" key="2">
    <source>
        <dbReference type="ARBA" id="ARBA00004986"/>
    </source>
</evidence>
<dbReference type="PROSITE" id="PS00324">
    <property type="entry name" value="ASPARTOKINASE"/>
    <property type="match status" value="1"/>
</dbReference>
<reference evidence="17" key="1">
    <citation type="journal article" date="2020" name="mSystems">
        <title>Genome- and Community-Level Interaction Insights into Carbon Utilization and Element Cycling Functions of Hydrothermarchaeota in Hydrothermal Sediment.</title>
        <authorList>
            <person name="Zhou Z."/>
            <person name="Liu Y."/>
            <person name="Xu W."/>
            <person name="Pan J."/>
            <person name="Luo Z.H."/>
            <person name="Li M."/>
        </authorList>
    </citation>
    <scope>NUCLEOTIDE SEQUENCE [LARGE SCALE GENOMIC DNA]</scope>
    <source>
        <strain evidence="17">SpSt-876</strain>
    </source>
</reference>
<evidence type="ECO:0000256" key="6">
    <source>
        <dbReference type="ARBA" id="ARBA00022679"/>
    </source>
</evidence>
<evidence type="ECO:0000256" key="11">
    <source>
        <dbReference type="ARBA" id="ARBA00047872"/>
    </source>
</evidence>
<dbReference type="GO" id="GO:0005829">
    <property type="term" value="C:cytosol"/>
    <property type="evidence" value="ECO:0007669"/>
    <property type="project" value="TreeGrafter"/>
</dbReference>
<dbReference type="InterPro" id="IPR036393">
    <property type="entry name" value="AceGlu_kinase-like_sf"/>
</dbReference>
<comment type="pathway">
    <text evidence="3 14">Amino-acid biosynthesis; L-threonine biosynthesis; L-threonine from L-aspartate: step 1/5.</text>
</comment>
<protein>
    <recommendedName>
        <fullName evidence="13">Aspartokinase</fullName>
        <ecNumber evidence="13">2.7.2.4</ecNumber>
    </recommendedName>
</protein>
<organism evidence="17">
    <name type="scientific">candidate division WOR-3 bacterium</name>
    <dbReference type="NCBI Taxonomy" id="2052148"/>
    <lineage>
        <taxon>Bacteria</taxon>
        <taxon>Bacteria division WOR-3</taxon>
    </lineage>
</organism>
<name>A0A7C6A905_UNCW3</name>
<evidence type="ECO:0000256" key="14">
    <source>
        <dbReference type="RuleBase" id="RU004249"/>
    </source>
</evidence>
<sequence>MALIVQKFGGSSLANIVRIKKVAQTIAQQKKLGDQIVVVVSAMGDETDQLLNLAYEISKTPTKRELDMLLTAGERKSQALLSIALQELGCPATSFTGSQIGIITDENHTDARIMRIKGFRLQEALNCDKIPIVAGFQGVSIKREITTLGRGGSDTSAVALAVRLGADCCELYKDVPGIFTEDPKEFPGVKRVPEITYEEMSELATAGSKVLHPRACALAAKYNLRLVIKPAPHLTQKKPEGTIVKPPKSDNITTKEHRLLCPMPRRTKNLEKPVVRAITHSRNLNRFTLLAVPQTKGLAQAVSQLAQAKIPFVFFAHGVPIQHHFDLSFIIPAQAQRKAKAIFAKIKTKLKAKGLLIQKNLGSVSLVGAGIGSDSEIIAVLFKTLQKIGVHIDAFSTAESKITCYFHQKHLKVAIQNLLDRFHLYEKPRKTK</sequence>
<evidence type="ECO:0000256" key="3">
    <source>
        <dbReference type="ARBA" id="ARBA00005139"/>
    </source>
</evidence>
<dbReference type="GO" id="GO:0009088">
    <property type="term" value="P:threonine biosynthetic process"/>
    <property type="evidence" value="ECO:0007669"/>
    <property type="project" value="UniProtKB-UniPathway"/>
</dbReference>
<evidence type="ECO:0000259" key="15">
    <source>
        <dbReference type="Pfam" id="PF00696"/>
    </source>
</evidence>
<keyword evidence="7 12" id="KW-0547">Nucleotide-binding</keyword>
<dbReference type="FunFam" id="3.40.1160.10:FF:000002">
    <property type="entry name" value="Aspartokinase"/>
    <property type="match status" value="1"/>
</dbReference>
<dbReference type="InterPro" id="IPR041740">
    <property type="entry name" value="AKii-LysC-BS"/>
</dbReference>
<feature type="domain" description="Aspartate/glutamate/uridylate kinase" evidence="15">
    <location>
        <begin position="3"/>
        <end position="229"/>
    </location>
</feature>
<dbReference type="GO" id="GO:0009089">
    <property type="term" value="P:lysine biosynthetic process via diaminopimelate"/>
    <property type="evidence" value="ECO:0007669"/>
    <property type="project" value="UniProtKB-UniPathway"/>
</dbReference>
<evidence type="ECO:0000259" key="16">
    <source>
        <dbReference type="Pfam" id="PF22468"/>
    </source>
</evidence>
<comment type="similarity">
    <text evidence="4 13">Belongs to the aspartokinase family.</text>
</comment>
<dbReference type="UniPathway" id="UPA00050">
    <property type="reaction ID" value="UER00461"/>
</dbReference>
<evidence type="ECO:0000256" key="1">
    <source>
        <dbReference type="ARBA" id="ARBA00004766"/>
    </source>
</evidence>
<dbReference type="UniPathway" id="UPA00034">
    <property type="reaction ID" value="UER00015"/>
</dbReference>
<comment type="catalytic activity">
    <reaction evidence="11 13">
        <text>L-aspartate + ATP = 4-phospho-L-aspartate + ADP</text>
        <dbReference type="Rhea" id="RHEA:23776"/>
        <dbReference type="ChEBI" id="CHEBI:29991"/>
        <dbReference type="ChEBI" id="CHEBI:30616"/>
        <dbReference type="ChEBI" id="CHEBI:57535"/>
        <dbReference type="ChEBI" id="CHEBI:456216"/>
        <dbReference type="EC" id="2.7.2.4"/>
    </reaction>
</comment>
<evidence type="ECO:0000256" key="10">
    <source>
        <dbReference type="ARBA" id="ARBA00023154"/>
    </source>
</evidence>
<dbReference type="GO" id="GO:0009090">
    <property type="term" value="P:homoserine biosynthetic process"/>
    <property type="evidence" value="ECO:0007669"/>
    <property type="project" value="TreeGrafter"/>
</dbReference>
<comment type="caution">
    <text evidence="17">The sequence shown here is derived from an EMBL/GenBank/DDBJ whole genome shotgun (WGS) entry which is preliminary data.</text>
</comment>
<dbReference type="SUPFAM" id="SSF55021">
    <property type="entry name" value="ACT-like"/>
    <property type="match status" value="1"/>
</dbReference>
<dbReference type="CDD" id="cd04261">
    <property type="entry name" value="AAK_AKii-LysC-BS"/>
    <property type="match status" value="1"/>
</dbReference>
<dbReference type="NCBIfam" id="NF005154">
    <property type="entry name" value="PRK06635.1-2"/>
    <property type="match status" value="1"/>
</dbReference>
<dbReference type="AlphaFoldDB" id="A0A7C6A905"/>
<dbReference type="EC" id="2.7.2.4" evidence="13"/>
<dbReference type="PIRSF" id="PIRSF000726">
    <property type="entry name" value="Asp_kin"/>
    <property type="match status" value="1"/>
</dbReference>
<dbReference type="InterPro" id="IPR054352">
    <property type="entry name" value="ACT_Aspartokinase"/>
</dbReference>
<dbReference type="InterPro" id="IPR001048">
    <property type="entry name" value="Asp/Glu/Uridylate_kinase"/>
</dbReference>
<evidence type="ECO:0000256" key="8">
    <source>
        <dbReference type="ARBA" id="ARBA00022777"/>
    </source>
</evidence>
<dbReference type="PANTHER" id="PTHR21499:SF3">
    <property type="entry name" value="ASPARTOKINASE"/>
    <property type="match status" value="1"/>
</dbReference>
<dbReference type="InterPro" id="IPR018042">
    <property type="entry name" value="Aspartate_kinase_CS"/>
</dbReference>
<keyword evidence="6 13" id="KW-0808">Transferase</keyword>
<evidence type="ECO:0000313" key="17">
    <source>
        <dbReference type="EMBL" id="HHS52092.1"/>
    </source>
</evidence>
<evidence type="ECO:0000256" key="7">
    <source>
        <dbReference type="ARBA" id="ARBA00022741"/>
    </source>
</evidence>
<dbReference type="SUPFAM" id="SSF53633">
    <property type="entry name" value="Carbamate kinase-like"/>
    <property type="match status" value="1"/>
</dbReference>
<dbReference type="InterPro" id="IPR001341">
    <property type="entry name" value="Asp_kinase"/>
</dbReference>
<evidence type="ECO:0000256" key="5">
    <source>
        <dbReference type="ARBA" id="ARBA00022605"/>
    </source>
</evidence>
<dbReference type="PANTHER" id="PTHR21499">
    <property type="entry name" value="ASPARTATE KINASE"/>
    <property type="match status" value="1"/>
</dbReference>
<feature type="binding site" evidence="12">
    <location>
        <position position="47"/>
    </location>
    <ligand>
        <name>substrate</name>
    </ligand>
</feature>
<evidence type="ECO:0000256" key="4">
    <source>
        <dbReference type="ARBA" id="ARBA00010122"/>
    </source>
</evidence>
<dbReference type="GO" id="GO:0004072">
    <property type="term" value="F:aspartate kinase activity"/>
    <property type="evidence" value="ECO:0007669"/>
    <property type="project" value="UniProtKB-EC"/>
</dbReference>